<keyword evidence="3" id="KW-1185">Reference proteome</keyword>
<organism evidence="2 3">
    <name type="scientific">Pristionchus mayeri</name>
    <dbReference type="NCBI Taxonomy" id="1317129"/>
    <lineage>
        <taxon>Eukaryota</taxon>
        <taxon>Metazoa</taxon>
        <taxon>Ecdysozoa</taxon>
        <taxon>Nematoda</taxon>
        <taxon>Chromadorea</taxon>
        <taxon>Rhabditida</taxon>
        <taxon>Rhabditina</taxon>
        <taxon>Diplogasteromorpha</taxon>
        <taxon>Diplogasteroidea</taxon>
        <taxon>Neodiplogasteridae</taxon>
        <taxon>Pristionchus</taxon>
    </lineage>
</organism>
<keyword evidence="1" id="KW-0812">Transmembrane</keyword>
<feature type="transmembrane region" description="Helical" evidence="1">
    <location>
        <begin position="44"/>
        <end position="62"/>
    </location>
</feature>
<feature type="non-terminal residue" evidence="2">
    <location>
        <position position="1"/>
    </location>
</feature>
<dbReference type="AlphaFoldDB" id="A0AAN5I7C7"/>
<dbReference type="Proteomes" id="UP001328107">
    <property type="component" value="Unassembled WGS sequence"/>
</dbReference>
<comment type="caution">
    <text evidence="2">The sequence shown here is derived from an EMBL/GenBank/DDBJ whole genome shotgun (WGS) entry which is preliminary data.</text>
</comment>
<name>A0AAN5I7C7_9BILA</name>
<protein>
    <submittedName>
        <fullName evidence="2">Uncharacterized protein</fullName>
    </submittedName>
</protein>
<proteinExistence type="predicted"/>
<keyword evidence="1" id="KW-0472">Membrane</keyword>
<feature type="transmembrane region" description="Helical" evidence="1">
    <location>
        <begin position="6"/>
        <end position="23"/>
    </location>
</feature>
<keyword evidence="1" id="KW-1133">Transmembrane helix</keyword>
<evidence type="ECO:0000313" key="3">
    <source>
        <dbReference type="Proteomes" id="UP001328107"/>
    </source>
</evidence>
<evidence type="ECO:0000256" key="1">
    <source>
        <dbReference type="SAM" id="Phobius"/>
    </source>
</evidence>
<feature type="non-terminal residue" evidence="2">
    <location>
        <position position="100"/>
    </location>
</feature>
<sequence>SEFRQLIVLAGLVFRFATELFFPRFKAMGKMMGTICLAHIFSKNIDEAFITFLQAVVFSYGTDPLPYYLLPLNLWHKIFILFWLIAIPCFSIFFPSLEER</sequence>
<feature type="transmembrane region" description="Helical" evidence="1">
    <location>
        <begin position="74"/>
        <end position="94"/>
    </location>
</feature>
<dbReference type="EMBL" id="BTRK01000005">
    <property type="protein sequence ID" value="GMR55257.1"/>
    <property type="molecule type" value="Genomic_DNA"/>
</dbReference>
<evidence type="ECO:0000313" key="2">
    <source>
        <dbReference type="EMBL" id="GMR55257.1"/>
    </source>
</evidence>
<gene>
    <name evidence="2" type="ORF">PMAYCL1PPCAC_25452</name>
</gene>
<reference evidence="3" key="1">
    <citation type="submission" date="2022-10" db="EMBL/GenBank/DDBJ databases">
        <title>Genome assembly of Pristionchus species.</title>
        <authorList>
            <person name="Yoshida K."/>
            <person name="Sommer R.J."/>
        </authorList>
    </citation>
    <scope>NUCLEOTIDE SEQUENCE [LARGE SCALE GENOMIC DNA]</scope>
    <source>
        <strain evidence="3">RS5460</strain>
    </source>
</reference>
<accession>A0AAN5I7C7</accession>